<dbReference type="GO" id="GO:0033612">
    <property type="term" value="F:receptor serine/threonine kinase binding"/>
    <property type="evidence" value="ECO:0007669"/>
    <property type="project" value="TreeGrafter"/>
</dbReference>
<evidence type="ECO:0000259" key="12">
    <source>
        <dbReference type="PROSITE" id="PS50011"/>
    </source>
</evidence>
<evidence type="ECO:0000256" key="7">
    <source>
        <dbReference type="ARBA" id="ARBA00023136"/>
    </source>
</evidence>
<keyword evidence="2" id="KW-0433">Leucine-rich repeat</keyword>
<dbReference type="PROSITE" id="PS50011">
    <property type="entry name" value="PROTEIN_KINASE_DOM"/>
    <property type="match status" value="1"/>
</dbReference>
<keyword evidence="7 10" id="KW-0472">Membrane</keyword>
<gene>
    <name evidence="13" type="ORF">KFK09_008286</name>
</gene>
<dbReference type="PANTHER" id="PTHR48056">
    <property type="entry name" value="LRR RECEPTOR-LIKE SERINE/THREONINE-PROTEIN KINASE-RELATED"/>
    <property type="match status" value="1"/>
</dbReference>
<feature type="transmembrane region" description="Helical" evidence="10">
    <location>
        <begin position="262"/>
        <end position="288"/>
    </location>
</feature>
<organism evidence="13 14">
    <name type="scientific">Dendrobium nobile</name>
    <name type="common">Orchid</name>
    <dbReference type="NCBI Taxonomy" id="94219"/>
    <lineage>
        <taxon>Eukaryota</taxon>
        <taxon>Viridiplantae</taxon>
        <taxon>Streptophyta</taxon>
        <taxon>Embryophyta</taxon>
        <taxon>Tracheophyta</taxon>
        <taxon>Spermatophyta</taxon>
        <taxon>Magnoliopsida</taxon>
        <taxon>Liliopsida</taxon>
        <taxon>Asparagales</taxon>
        <taxon>Orchidaceae</taxon>
        <taxon>Epidendroideae</taxon>
        <taxon>Malaxideae</taxon>
        <taxon>Dendrobiinae</taxon>
        <taxon>Dendrobium</taxon>
    </lineage>
</organism>
<keyword evidence="5" id="KW-0677">Repeat</keyword>
<dbReference type="PANTHER" id="PTHR48056:SF75">
    <property type="entry name" value="LEUCINE-RICH REPEAT RECEPTOR-LIKE SERINE_THREONINE_TYROSINE-PROTEIN KINASE SOBIR1"/>
    <property type="match status" value="1"/>
</dbReference>
<dbReference type="EMBL" id="JAGYWB010000007">
    <property type="protein sequence ID" value="KAI0515621.1"/>
    <property type="molecule type" value="Genomic_DNA"/>
</dbReference>
<feature type="domain" description="Protein kinase" evidence="12">
    <location>
        <begin position="323"/>
        <end position="615"/>
    </location>
</feature>
<dbReference type="FunFam" id="3.80.10.10:FF:000041">
    <property type="entry name" value="LRR receptor-like serine/threonine-protein kinase ERECTA"/>
    <property type="match status" value="1"/>
</dbReference>
<evidence type="ECO:0000256" key="9">
    <source>
        <dbReference type="ARBA" id="ARBA00023180"/>
    </source>
</evidence>
<evidence type="ECO:0000256" key="6">
    <source>
        <dbReference type="ARBA" id="ARBA00022989"/>
    </source>
</evidence>
<dbReference type="Pfam" id="PF00069">
    <property type="entry name" value="Pkinase"/>
    <property type="match status" value="1"/>
</dbReference>
<name>A0A8T3BKB0_DENNO</name>
<dbReference type="Proteomes" id="UP000829196">
    <property type="component" value="Unassembled WGS sequence"/>
</dbReference>
<dbReference type="InterPro" id="IPR032675">
    <property type="entry name" value="LRR_dom_sf"/>
</dbReference>
<keyword evidence="3 10" id="KW-0812">Transmembrane</keyword>
<feature type="signal peptide" evidence="11">
    <location>
        <begin position="1"/>
        <end position="30"/>
    </location>
</feature>
<evidence type="ECO:0000313" key="13">
    <source>
        <dbReference type="EMBL" id="KAI0515621.1"/>
    </source>
</evidence>
<dbReference type="InterPro" id="IPR011009">
    <property type="entry name" value="Kinase-like_dom_sf"/>
</dbReference>
<feature type="chain" id="PRO_5035834312" description="Protein kinase domain-containing protein" evidence="11">
    <location>
        <begin position="31"/>
        <end position="622"/>
    </location>
</feature>
<dbReference type="InterPro" id="IPR001611">
    <property type="entry name" value="Leu-rich_rpt"/>
</dbReference>
<dbReference type="PROSITE" id="PS00108">
    <property type="entry name" value="PROTEIN_KINASE_ST"/>
    <property type="match status" value="1"/>
</dbReference>
<evidence type="ECO:0000256" key="2">
    <source>
        <dbReference type="ARBA" id="ARBA00022614"/>
    </source>
</evidence>
<dbReference type="FunFam" id="1.10.510.10:FF:000479">
    <property type="entry name" value="Leucine-rich repeat receptor-like protein kinase"/>
    <property type="match status" value="1"/>
</dbReference>
<accession>A0A8T3BKB0</accession>
<dbReference type="Gene3D" id="1.10.510.10">
    <property type="entry name" value="Transferase(Phosphotransferase) domain 1"/>
    <property type="match status" value="1"/>
</dbReference>
<evidence type="ECO:0000256" key="1">
    <source>
        <dbReference type="ARBA" id="ARBA00004167"/>
    </source>
</evidence>
<keyword evidence="8" id="KW-0675">Receptor</keyword>
<reference evidence="13" key="1">
    <citation type="journal article" date="2022" name="Front. Genet.">
        <title>Chromosome-Scale Assembly of the Dendrobium nobile Genome Provides Insights Into the Molecular Mechanism of the Biosynthesis of the Medicinal Active Ingredient of Dendrobium.</title>
        <authorList>
            <person name="Xu Q."/>
            <person name="Niu S.-C."/>
            <person name="Li K.-L."/>
            <person name="Zheng P.-J."/>
            <person name="Zhang X.-J."/>
            <person name="Jia Y."/>
            <person name="Liu Y."/>
            <person name="Niu Y.-X."/>
            <person name="Yu L.-H."/>
            <person name="Chen D.-F."/>
            <person name="Zhang G.-Q."/>
        </authorList>
    </citation>
    <scope>NUCLEOTIDE SEQUENCE</scope>
    <source>
        <tissue evidence="13">Leaf</tissue>
    </source>
</reference>
<keyword evidence="14" id="KW-1185">Reference proteome</keyword>
<sequence length="622" mass="69006">MAGATATTAGDTLIPLLFLLIIIPAATSDAEDLRKILSHVGLPRRSAALSLPADPCLITGISCQLIGPSLRTTRISLPSLRLAGSISPHVGRLSDLRELSLPNNRISGPLPAELSLCTNLETLNLRKNRLYGEIPVDFSSLSSLRSLDLSSNRLFGDLRFLIYFPNLENLSLAHNFFSGQIPPSLSSFPNLLTIDLSGNSYLTGNQPSLTLQRRSLLPSDTLAPNPSPSDHFIAYSPGSNPTPSPMPVNPHHRKHKHKILNWILGFFVGSIAGVLSGLIVSTIFHLILNYIRGRFRNRNGAEIFSPVIKNKKDLAFLEQDTGLLDLEVIGRGGSGEVYLKELPATSGVKMIAIKKIRKTAVENNAEPLTEQESRLLDKWVRQIRSEIKTVGRIRHRNLLPLLAHVSRPDCHYLIYEYMKNGSLHNALREAAEGQRDLTWFTRHHIAMGIAAGLEHLHLHHNPHIIHRDLKPANVLLDENMEARIADFGFAKEVPEAHTHMTMSNIAGTVGYIAPEYYQTMKYTTKCDIYSFGVILAVMVIGRFPSDEFFVETEELGLIKWMRKQVRVANTAACFDAKIAGRGDDENLELALRVACFCTADDPKERPSSKEVRLMLAQISCRS</sequence>
<evidence type="ECO:0000313" key="14">
    <source>
        <dbReference type="Proteomes" id="UP000829196"/>
    </source>
</evidence>
<evidence type="ECO:0000256" key="3">
    <source>
        <dbReference type="ARBA" id="ARBA00022692"/>
    </source>
</evidence>
<comment type="subcellular location">
    <subcellularLocation>
        <location evidence="1">Membrane</location>
        <topology evidence="1">Single-pass membrane protein</topology>
    </subcellularLocation>
</comment>
<dbReference type="GO" id="GO:0005524">
    <property type="term" value="F:ATP binding"/>
    <property type="evidence" value="ECO:0007669"/>
    <property type="project" value="InterPro"/>
</dbReference>
<evidence type="ECO:0000256" key="8">
    <source>
        <dbReference type="ARBA" id="ARBA00023170"/>
    </source>
</evidence>
<dbReference type="InterPro" id="IPR050647">
    <property type="entry name" value="Plant_LRR-RLKs"/>
</dbReference>
<evidence type="ECO:0000256" key="4">
    <source>
        <dbReference type="ARBA" id="ARBA00022729"/>
    </source>
</evidence>
<evidence type="ECO:0000256" key="10">
    <source>
        <dbReference type="SAM" id="Phobius"/>
    </source>
</evidence>
<evidence type="ECO:0000256" key="11">
    <source>
        <dbReference type="SAM" id="SignalP"/>
    </source>
</evidence>
<dbReference type="OrthoDB" id="4062651at2759"/>
<keyword evidence="9" id="KW-0325">Glycoprotein</keyword>
<keyword evidence="6 10" id="KW-1133">Transmembrane helix</keyword>
<dbReference type="Gene3D" id="3.80.10.10">
    <property type="entry name" value="Ribonuclease Inhibitor"/>
    <property type="match status" value="2"/>
</dbReference>
<dbReference type="AlphaFoldDB" id="A0A8T3BKB0"/>
<dbReference type="Pfam" id="PF13855">
    <property type="entry name" value="LRR_8"/>
    <property type="match status" value="1"/>
</dbReference>
<evidence type="ECO:0000256" key="5">
    <source>
        <dbReference type="ARBA" id="ARBA00022737"/>
    </source>
</evidence>
<dbReference type="GO" id="GO:0004672">
    <property type="term" value="F:protein kinase activity"/>
    <property type="evidence" value="ECO:0007669"/>
    <property type="project" value="InterPro"/>
</dbReference>
<dbReference type="SUPFAM" id="SSF52058">
    <property type="entry name" value="L domain-like"/>
    <property type="match status" value="1"/>
</dbReference>
<dbReference type="InterPro" id="IPR008271">
    <property type="entry name" value="Ser/Thr_kinase_AS"/>
</dbReference>
<protein>
    <recommendedName>
        <fullName evidence="12">Protein kinase domain-containing protein</fullName>
    </recommendedName>
</protein>
<dbReference type="GO" id="GO:0016020">
    <property type="term" value="C:membrane"/>
    <property type="evidence" value="ECO:0007669"/>
    <property type="project" value="UniProtKB-SubCell"/>
</dbReference>
<proteinExistence type="predicted"/>
<dbReference type="Pfam" id="PF00560">
    <property type="entry name" value="LRR_1"/>
    <property type="match status" value="1"/>
</dbReference>
<comment type="caution">
    <text evidence="13">The sequence shown here is derived from an EMBL/GenBank/DDBJ whole genome shotgun (WGS) entry which is preliminary data.</text>
</comment>
<dbReference type="SMART" id="SM00220">
    <property type="entry name" value="S_TKc"/>
    <property type="match status" value="1"/>
</dbReference>
<dbReference type="SUPFAM" id="SSF56112">
    <property type="entry name" value="Protein kinase-like (PK-like)"/>
    <property type="match status" value="1"/>
</dbReference>
<dbReference type="SMR" id="A0A8T3BKB0"/>
<dbReference type="Gene3D" id="3.30.200.20">
    <property type="entry name" value="Phosphorylase Kinase, domain 1"/>
    <property type="match status" value="1"/>
</dbReference>
<keyword evidence="4 11" id="KW-0732">Signal</keyword>
<dbReference type="InterPro" id="IPR000719">
    <property type="entry name" value="Prot_kinase_dom"/>
</dbReference>